<sequence>MPTNVFVLGHDEHNQQLLEAMPSAEHCVFHPLLTFEEIWGDEISFHDILASAQRDLDGFDGSIDAIVGFWDFPVSSALPLLRERYGLPTASIEEVVMCEHKYWSRRIQRQVIGEAVPPFALVDLDATDPPADVRFPMWVKPVKSFSSVLAFGVADLEAYQAALAEIRDGIGWLGQPFDALLEHVTLPPEIDAAGGQSGLAEEALVGQQLTVEGYRYNGEIVIYGVVDSVNYENSPSFLRYQYPSTLPEGVIDRLTDLSRKVVTAIGLERMTFNIEYFWDPGTDAINLLEINPRHSQSHAELFADVDGMANHEAMLRLALGRDPEFPHREGRYGAAAKWFVRRFEDGVVRQVPTPEEIEAIQHIVPGTTIEPTVNEGDRLSELQHQDAYSYLLANVYIGGVDESEVNTKYEQVLAALPFDIEDVT</sequence>
<accession>A0ABW2BZU6</accession>
<comment type="caution">
    <text evidence="6">The sequence shown here is derived from an EMBL/GenBank/DDBJ whole genome shotgun (WGS) entry which is preliminary data.</text>
</comment>
<proteinExistence type="predicted"/>
<reference evidence="7" key="1">
    <citation type="journal article" date="2019" name="Int. J. Syst. Evol. Microbiol.">
        <title>The Global Catalogue of Microorganisms (GCM) 10K type strain sequencing project: providing services to taxonomists for standard genome sequencing and annotation.</title>
        <authorList>
            <consortium name="The Broad Institute Genomics Platform"/>
            <consortium name="The Broad Institute Genome Sequencing Center for Infectious Disease"/>
            <person name="Wu L."/>
            <person name="Ma J."/>
        </authorList>
    </citation>
    <scope>NUCLEOTIDE SEQUENCE [LARGE SCALE GENOMIC DNA]</scope>
    <source>
        <strain evidence="7">KCTC 32255</strain>
    </source>
</reference>
<protein>
    <submittedName>
        <fullName evidence="6">Acetyl-CoA carboxylase biotin carboxylase subunit family protein</fullName>
    </submittedName>
</protein>
<dbReference type="InterPro" id="IPR011761">
    <property type="entry name" value="ATP-grasp"/>
</dbReference>
<dbReference type="SUPFAM" id="SSF56059">
    <property type="entry name" value="Glutathione synthetase ATP-binding domain-like"/>
    <property type="match status" value="1"/>
</dbReference>
<dbReference type="PROSITE" id="PS50975">
    <property type="entry name" value="ATP_GRASP"/>
    <property type="match status" value="1"/>
</dbReference>
<dbReference type="PANTHER" id="PTHR43585:SF2">
    <property type="entry name" value="ATP-GRASP ENZYME FSQD"/>
    <property type="match status" value="1"/>
</dbReference>
<evidence type="ECO:0000313" key="7">
    <source>
        <dbReference type="Proteomes" id="UP001596337"/>
    </source>
</evidence>
<evidence type="ECO:0000256" key="2">
    <source>
        <dbReference type="ARBA" id="ARBA00022741"/>
    </source>
</evidence>
<gene>
    <name evidence="6" type="ORF">ACFQGD_15220</name>
</gene>
<keyword evidence="3 4" id="KW-0067">ATP-binding</keyword>
<dbReference type="Pfam" id="PF13535">
    <property type="entry name" value="ATP-grasp_4"/>
    <property type="match status" value="1"/>
</dbReference>
<evidence type="ECO:0000256" key="1">
    <source>
        <dbReference type="ARBA" id="ARBA00022598"/>
    </source>
</evidence>
<evidence type="ECO:0000256" key="3">
    <source>
        <dbReference type="ARBA" id="ARBA00022840"/>
    </source>
</evidence>
<feature type="domain" description="ATP-grasp" evidence="5">
    <location>
        <begin position="106"/>
        <end position="319"/>
    </location>
</feature>
<dbReference type="InterPro" id="IPR052032">
    <property type="entry name" value="ATP-dep_AA_Ligase"/>
</dbReference>
<organism evidence="6 7">
    <name type="scientific">Haloechinothrix salitolerans</name>
    <dbReference type="NCBI Taxonomy" id="926830"/>
    <lineage>
        <taxon>Bacteria</taxon>
        <taxon>Bacillati</taxon>
        <taxon>Actinomycetota</taxon>
        <taxon>Actinomycetes</taxon>
        <taxon>Pseudonocardiales</taxon>
        <taxon>Pseudonocardiaceae</taxon>
        <taxon>Haloechinothrix</taxon>
    </lineage>
</organism>
<dbReference type="RefSeq" id="WP_390183609.1">
    <property type="nucleotide sequence ID" value="NZ_JBHMBO010000029.1"/>
</dbReference>
<dbReference type="PANTHER" id="PTHR43585">
    <property type="entry name" value="FUMIPYRROLE BIOSYNTHESIS PROTEIN C"/>
    <property type="match status" value="1"/>
</dbReference>
<name>A0ABW2BZU6_9PSEU</name>
<keyword evidence="7" id="KW-1185">Reference proteome</keyword>
<dbReference type="EMBL" id="JBHSXX010000001">
    <property type="protein sequence ID" value="MFC6868491.1"/>
    <property type="molecule type" value="Genomic_DNA"/>
</dbReference>
<dbReference type="Gene3D" id="3.30.470.20">
    <property type="entry name" value="ATP-grasp fold, B domain"/>
    <property type="match status" value="1"/>
</dbReference>
<dbReference type="Proteomes" id="UP001596337">
    <property type="component" value="Unassembled WGS sequence"/>
</dbReference>
<evidence type="ECO:0000256" key="4">
    <source>
        <dbReference type="PROSITE-ProRule" id="PRU00409"/>
    </source>
</evidence>
<evidence type="ECO:0000259" key="5">
    <source>
        <dbReference type="PROSITE" id="PS50975"/>
    </source>
</evidence>
<keyword evidence="1" id="KW-0436">Ligase</keyword>
<evidence type="ECO:0000313" key="6">
    <source>
        <dbReference type="EMBL" id="MFC6868491.1"/>
    </source>
</evidence>
<keyword evidence="2 4" id="KW-0547">Nucleotide-binding</keyword>